<name>A0A259U2W2_9BACT</name>
<dbReference type="RefSeq" id="WP_094550791.1">
    <property type="nucleotide sequence ID" value="NZ_MQWB01000001.1"/>
</dbReference>
<feature type="chain" id="PRO_5013328606" evidence="2">
    <location>
        <begin position="32"/>
        <end position="495"/>
    </location>
</feature>
<dbReference type="Proteomes" id="UP000216446">
    <property type="component" value="Unassembled WGS sequence"/>
</dbReference>
<evidence type="ECO:0000313" key="3">
    <source>
        <dbReference type="EMBL" id="OZC04383.1"/>
    </source>
</evidence>
<sequence length="495" mass="52755">MTHDPTPTARRTTCLLAALVVWTLALPSAPAAQQNQLGPPEALQYPLEARADAPRGVPILILRDQIERSADLALCQVLMTHAGRPIPAVFDASACEPAFAAKVRDGEGIVHWASGARPLRCGENCIGAPVLRQTTFLTRPNLRRAEVSGKLEFVADPPGPFNRALTYQYNVTFTCAAEDGARTGDFRVAIDIREPVIGDPGPLESVLDFFGSGNLSGFIERRMNEELSPIGSISQSVGRCASVGVFASDNPATAFTSDGALYDPVSSGGSAERARNRPRPDAVGSSRDRATIHFLRIVRKRLPALDGAGQATPGSMEVGQFSVFLNGVHVVIPPLTPNATGTLTLPPEAGVVPLNYCRTVDVTDFDRLQLLFTNGLGGAVWSQFGRAESFGADALNRMTTGRTVVMPARDGPPDPATGRPTRIKPQSVTVREFELVYTMTYAPRGDTVAQPLPASLDRSTGPVRGRARIPRPTLENAPVVVAGTDRPAPGACREI</sequence>
<comment type="caution">
    <text evidence="3">The sequence shown here is derived from an EMBL/GenBank/DDBJ whole genome shotgun (WGS) entry which is preliminary data.</text>
</comment>
<dbReference type="OrthoDB" id="9983579at2"/>
<dbReference type="AlphaFoldDB" id="A0A259U2W2"/>
<feature type="compositionally biased region" description="Basic and acidic residues" evidence="1">
    <location>
        <begin position="272"/>
        <end position="285"/>
    </location>
</feature>
<evidence type="ECO:0000256" key="1">
    <source>
        <dbReference type="SAM" id="MobiDB-lite"/>
    </source>
</evidence>
<feature type="region of interest" description="Disordered" evidence="1">
    <location>
        <begin position="448"/>
        <end position="469"/>
    </location>
</feature>
<evidence type="ECO:0000256" key="2">
    <source>
        <dbReference type="SAM" id="SignalP"/>
    </source>
</evidence>
<gene>
    <name evidence="3" type="ORF">BSZ36_16180</name>
</gene>
<organism evidence="3 4">
    <name type="scientific">Rubricoccus marinus</name>
    <dbReference type="NCBI Taxonomy" id="716817"/>
    <lineage>
        <taxon>Bacteria</taxon>
        <taxon>Pseudomonadati</taxon>
        <taxon>Rhodothermota</taxon>
        <taxon>Rhodothermia</taxon>
        <taxon>Rhodothermales</taxon>
        <taxon>Rubricoccaceae</taxon>
        <taxon>Rubricoccus</taxon>
    </lineage>
</organism>
<dbReference type="EMBL" id="MQWB01000001">
    <property type="protein sequence ID" value="OZC04383.1"/>
    <property type="molecule type" value="Genomic_DNA"/>
</dbReference>
<keyword evidence="4" id="KW-1185">Reference proteome</keyword>
<keyword evidence="2" id="KW-0732">Signal</keyword>
<protein>
    <submittedName>
        <fullName evidence="3">Uncharacterized protein</fullName>
    </submittedName>
</protein>
<feature type="region of interest" description="Disordered" evidence="1">
    <location>
        <begin position="266"/>
        <end position="285"/>
    </location>
</feature>
<evidence type="ECO:0000313" key="4">
    <source>
        <dbReference type="Proteomes" id="UP000216446"/>
    </source>
</evidence>
<feature type="signal peptide" evidence="2">
    <location>
        <begin position="1"/>
        <end position="31"/>
    </location>
</feature>
<dbReference type="InParanoid" id="A0A259U2W2"/>
<proteinExistence type="predicted"/>
<accession>A0A259U2W2</accession>
<reference evidence="3 4" key="1">
    <citation type="submission" date="2016-11" db="EMBL/GenBank/DDBJ databases">
        <title>Study of marine rhodopsin-containing bacteria.</title>
        <authorList>
            <person name="Yoshizawa S."/>
            <person name="Kumagai Y."/>
            <person name="Kogure K."/>
        </authorList>
    </citation>
    <scope>NUCLEOTIDE SEQUENCE [LARGE SCALE GENOMIC DNA]</scope>
    <source>
        <strain evidence="3 4">SG-29</strain>
    </source>
</reference>